<evidence type="ECO:0000313" key="2">
    <source>
        <dbReference type="EMBL" id="EXB65631.1"/>
    </source>
</evidence>
<dbReference type="AlphaFoldDB" id="W9R2L4"/>
<reference evidence="3" key="1">
    <citation type="submission" date="2013-01" db="EMBL/GenBank/DDBJ databases">
        <title>Draft Genome Sequence of a Mulberry Tree, Morus notabilis C.K. Schneid.</title>
        <authorList>
            <person name="He N."/>
            <person name="Zhao S."/>
        </authorList>
    </citation>
    <scope>NUCLEOTIDE SEQUENCE</scope>
</reference>
<feature type="region of interest" description="Disordered" evidence="1">
    <location>
        <begin position="13"/>
        <end position="33"/>
    </location>
</feature>
<evidence type="ECO:0000313" key="3">
    <source>
        <dbReference type="Proteomes" id="UP000030645"/>
    </source>
</evidence>
<evidence type="ECO:0000256" key="1">
    <source>
        <dbReference type="SAM" id="MobiDB-lite"/>
    </source>
</evidence>
<name>W9R2L4_9ROSA</name>
<proteinExistence type="predicted"/>
<accession>W9R2L4</accession>
<dbReference type="Proteomes" id="UP000030645">
    <property type="component" value="Unassembled WGS sequence"/>
</dbReference>
<organism evidence="2 3">
    <name type="scientific">Morus notabilis</name>
    <dbReference type="NCBI Taxonomy" id="981085"/>
    <lineage>
        <taxon>Eukaryota</taxon>
        <taxon>Viridiplantae</taxon>
        <taxon>Streptophyta</taxon>
        <taxon>Embryophyta</taxon>
        <taxon>Tracheophyta</taxon>
        <taxon>Spermatophyta</taxon>
        <taxon>Magnoliopsida</taxon>
        <taxon>eudicotyledons</taxon>
        <taxon>Gunneridae</taxon>
        <taxon>Pentapetalae</taxon>
        <taxon>rosids</taxon>
        <taxon>fabids</taxon>
        <taxon>Rosales</taxon>
        <taxon>Moraceae</taxon>
        <taxon>Moreae</taxon>
        <taxon>Morus</taxon>
    </lineage>
</organism>
<dbReference type="EMBL" id="KE344513">
    <property type="protein sequence ID" value="EXB65631.1"/>
    <property type="molecule type" value="Genomic_DNA"/>
</dbReference>
<protein>
    <submittedName>
        <fullName evidence="2">Uncharacterized protein</fullName>
    </submittedName>
</protein>
<sequence>MVTGLGEWRRFGASSGLEGKFNGGGSTRKSDDDVLDRKVAWSTEEQWTREAAGSGKRSVGEM</sequence>
<keyword evidence="3" id="KW-1185">Reference proteome</keyword>
<gene>
    <name evidence="2" type="ORF">L484_025898</name>
</gene>